<sequence>MNKHQTALSTSAAICLVALLLSGCGESDLLSLQEQELEAARLESGELAADPANPDVENGSQEDVSNPHMELSDYELVFADDFRDDSLDPSKWNTTLSWGPDLLIHDQLQYYVDSQTNPGFGYDPFSFDGEQLSILASETPESLRASANEQPWLSGVLTTAGKFDFQYGYVEARMQVPQGQGVWPAFWMLGSDYTDVKPELYVMEFDGSRAESIFLNYRYEDESGQINDTLRWEESFVAAATGFHQYGVAWSPGELLFYIDRQPRYRIIGERVASQDMYLILNLAMGGVWPGPVGQTTGSPVALVIDYVRAYQLKE</sequence>
<evidence type="ECO:0000313" key="4">
    <source>
        <dbReference type="EMBL" id="ASJ72371.1"/>
    </source>
</evidence>
<dbReference type="SUPFAM" id="SSF49899">
    <property type="entry name" value="Concanavalin A-like lectins/glucanases"/>
    <property type="match status" value="1"/>
</dbReference>
<dbReference type="CDD" id="cd08023">
    <property type="entry name" value="GH16_laminarinase_like"/>
    <property type="match status" value="1"/>
</dbReference>
<dbReference type="GO" id="GO:0004553">
    <property type="term" value="F:hydrolase activity, hydrolyzing O-glycosyl compounds"/>
    <property type="evidence" value="ECO:0007669"/>
    <property type="project" value="InterPro"/>
</dbReference>
<dbReference type="Gene3D" id="2.60.120.200">
    <property type="match status" value="1"/>
</dbReference>
<evidence type="ECO:0000313" key="5">
    <source>
        <dbReference type="Proteomes" id="UP000250079"/>
    </source>
</evidence>
<dbReference type="KEGG" id="gai:IMCC3135_11405"/>
<dbReference type="PROSITE" id="PS51762">
    <property type="entry name" value="GH16_2"/>
    <property type="match status" value="1"/>
</dbReference>
<dbReference type="Pfam" id="PF00722">
    <property type="entry name" value="Glyco_hydro_16"/>
    <property type="match status" value="1"/>
</dbReference>
<comment type="similarity">
    <text evidence="1">Belongs to the glycosyl hydrolase 16 family.</text>
</comment>
<dbReference type="PANTHER" id="PTHR10963:SF55">
    <property type="entry name" value="GLYCOSIDE HYDROLASE FAMILY 16 PROTEIN"/>
    <property type="match status" value="1"/>
</dbReference>
<keyword evidence="4" id="KW-0326">Glycosidase</keyword>
<feature type="domain" description="GH16" evidence="3">
    <location>
        <begin position="54"/>
        <end position="315"/>
    </location>
</feature>
<gene>
    <name evidence="4" type="primary">exsH_4</name>
    <name evidence="4" type="ORF">IMCC3135_11405</name>
</gene>
<dbReference type="EMBL" id="CP018632">
    <property type="protein sequence ID" value="ASJ72371.1"/>
    <property type="molecule type" value="Genomic_DNA"/>
</dbReference>
<evidence type="ECO:0000256" key="1">
    <source>
        <dbReference type="ARBA" id="ARBA00006865"/>
    </source>
</evidence>
<name>A0A2Z2NQV0_9GAMM</name>
<dbReference type="PROSITE" id="PS51257">
    <property type="entry name" value="PROKAR_LIPOPROTEIN"/>
    <property type="match status" value="1"/>
</dbReference>
<dbReference type="RefSeq" id="WP_088917682.1">
    <property type="nucleotide sequence ID" value="NZ_CP018632.1"/>
</dbReference>
<reference evidence="4 5" key="1">
    <citation type="submission" date="2016-12" db="EMBL/GenBank/DDBJ databases">
        <authorList>
            <person name="Song W.-J."/>
            <person name="Kurnit D.M."/>
        </authorList>
    </citation>
    <scope>NUCLEOTIDE SEQUENCE [LARGE SCALE GENOMIC DNA]</scope>
    <source>
        <strain evidence="4 5">IMCC3135</strain>
    </source>
</reference>
<keyword evidence="4" id="KW-0378">Hydrolase</keyword>
<dbReference type="Proteomes" id="UP000250079">
    <property type="component" value="Chromosome"/>
</dbReference>
<keyword evidence="5" id="KW-1185">Reference proteome</keyword>
<evidence type="ECO:0000259" key="3">
    <source>
        <dbReference type="PROSITE" id="PS51762"/>
    </source>
</evidence>
<protein>
    <submittedName>
        <fullName evidence="4">Endo-1,3-1,4-beta-glycanase ExsH</fullName>
        <ecNumber evidence="4">3.2.1.-</ecNumber>
    </submittedName>
</protein>
<dbReference type="GO" id="GO:0005975">
    <property type="term" value="P:carbohydrate metabolic process"/>
    <property type="evidence" value="ECO:0007669"/>
    <property type="project" value="InterPro"/>
</dbReference>
<dbReference type="InterPro" id="IPR050546">
    <property type="entry name" value="Glycosyl_Hydrlase_16"/>
</dbReference>
<evidence type="ECO:0000256" key="2">
    <source>
        <dbReference type="SAM" id="MobiDB-lite"/>
    </source>
</evidence>
<dbReference type="AlphaFoldDB" id="A0A2Z2NQV0"/>
<dbReference type="InterPro" id="IPR013320">
    <property type="entry name" value="ConA-like_dom_sf"/>
</dbReference>
<organism evidence="4 5">
    <name type="scientific">Granulosicoccus antarcticus IMCC3135</name>
    <dbReference type="NCBI Taxonomy" id="1192854"/>
    <lineage>
        <taxon>Bacteria</taxon>
        <taxon>Pseudomonadati</taxon>
        <taxon>Pseudomonadota</taxon>
        <taxon>Gammaproteobacteria</taxon>
        <taxon>Chromatiales</taxon>
        <taxon>Granulosicoccaceae</taxon>
        <taxon>Granulosicoccus</taxon>
    </lineage>
</organism>
<dbReference type="PANTHER" id="PTHR10963">
    <property type="entry name" value="GLYCOSYL HYDROLASE-RELATED"/>
    <property type="match status" value="1"/>
</dbReference>
<feature type="region of interest" description="Disordered" evidence="2">
    <location>
        <begin position="46"/>
        <end position="66"/>
    </location>
</feature>
<dbReference type="InterPro" id="IPR000757">
    <property type="entry name" value="Beta-glucanase-like"/>
</dbReference>
<proteinExistence type="inferred from homology"/>
<dbReference type="OrthoDB" id="9809583at2"/>
<accession>A0A2Z2NQV0</accession>
<dbReference type="EC" id="3.2.1.-" evidence="4"/>